<evidence type="ECO:0000256" key="2">
    <source>
        <dbReference type="ARBA" id="ARBA00022723"/>
    </source>
</evidence>
<dbReference type="OrthoDB" id="7338723at2"/>
<dbReference type="Pfam" id="PF01435">
    <property type="entry name" value="Peptidase_M48"/>
    <property type="match status" value="1"/>
</dbReference>
<evidence type="ECO:0000259" key="7">
    <source>
        <dbReference type="Pfam" id="PF01435"/>
    </source>
</evidence>
<dbReference type="Proteomes" id="UP000193077">
    <property type="component" value="Unassembled WGS sequence"/>
</dbReference>
<protein>
    <submittedName>
        <fullName evidence="8">Peptidase family M48</fullName>
    </submittedName>
</protein>
<sequence>MRRMLLLLAVVMSACGQIPEASLPTGGKLPADFDADAAALSFRQVSGAVGPAAERICRDRTRGINCNFRIAINLDPEAPINAFQTLDDKGNPVVIFTVAMLADVRNTDELAFVMSHEAAHHILGHLDKQANNAAAGAEFYADREARKGGTPSDIRQAQELGAVVGSRIFSKEFELEADALGSIIAMEAGYDPLRGAQFFFRLPDPGDKFLGSHPPNAERLEIVRLAVRNPGLLQ</sequence>
<dbReference type="PANTHER" id="PTHR22726">
    <property type="entry name" value="METALLOENDOPEPTIDASE OMA1"/>
    <property type="match status" value="1"/>
</dbReference>
<dbReference type="GO" id="GO:0046872">
    <property type="term" value="F:metal ion binding"/>
    <property type="evidence" value="ECO:0007669"/>
    <property type="project" value="UniProtKB-KW"/>
</dbReference>
<organism evidence="8 9">
    <name type="scientific">Falsiruegeria litorea R37</name>
    <dbReference type="NCBI Taxonomy" id="1200284"/>
    <lineage>
        <taxon>Bacteria</taxon>
        <taxon>Pseudomonadati</taxon>
        <taxon>Pseudomonadota</taxon>
        <taxon>Alphaproteobacteria</taxon>
        <taxon>Rhodobacterales</taxon>
        <taxon>Roseobacteraceae</taxon>
        <taxon>Falsiruegeria</taxon>
    </lineage>
</organism>
<accession>A0A1Y5RZC0</accession>
<keyword evidence="5 6" id="KW-0482">Metalloprotease</keyword>
<reference evidence="8 9" key="1">
    <citation type="submission" date="2017-03" db="EMBL/GenBank/DDBJ databases">
        <authorList>
            <person name="Afonso C.L."/>
            <person name="Miller P.J."/>
            <person name="Scott M.A."/>
            <person name="Spackman E."/>
            <person name="Goraichik I."/>
            <person name="Dimitrov K.M."/>
            <person name="Suarez D.L."/>
            <person name="Swayne D.E."/>
        </authorList>
    </citation>
    <scope>NUCLEOTIDE SEQUENCE [LARGE SCALE GENOMIC DNA]</scope>
    <source>
        <strain evidence="8 9">CECT 7639</strain>
    </source>
</reference>
<dbReference type="InterPro" id="IPR001915">
    <property type="entry name" value="Peptidase_M48"/>
</dbReference>
<comment type="similarity">
    <text evidence="6">Belongs to the peptidase M48 family.</text>
</comment>
<dbReference type="GO" id="GO:0051603">
    <property type="term" value="P:proteolysis involved in protein catabolic process"/>
    <property type="evidence" value="ECO:0007669"/>
    <property type="project" value="TreeGrafter"/>
</dbReference>
<keyword evidence="2" id="KW-0479">Metal-binding</keyword>
<dbReference type="Gene3D" id="3.30.2010.10">
    <property type="entry name" value="Metalloproteases ('zincins'), catalytic domain"/>
    <property type="match status" value="1"/>
</dbReference>
<keyword evidence="3 6" id="KW-0378">Hydrolase</keyword>
<evidence type="ECO:0000256" key="5">
    <source>
        <dbReference type="ARBA" id="ARBA00023049"/>
    </source>
</evidence>
<name>A0A1Y5RZC0_9RHOB</name>
<feature type="domain" description="Peptidase M48" evidence="7">
    <location>
        <begin position="78"/>
        <end position="222"/>
    </location>
</feature>
<dbReference type="PANTHER" id="PTHR22726:SF1">
    <property type="entry name" value="METALLOENDOPEPTIDASE OMA1, MITOCHONDRIAL"/>
    <property type="match status" value="1"/>
</dbReference>
<evidence type="ECO:0000256" key="3">
    <source>
        <dbReference type="ARBA" id="ARBA00022801"/>
    </source>
</evidence>
<keyword evidence="1 6" id="KW-0645">Protease</keyword>
<proteinExistence type="inferred from homology"/>
<keyword evidence="9" id="KW-1185">Reference proteome</keyword>
<evidence type="ECO:0000313" key="8">
    <source>
        <dbReference type="EMBL" id="SLN28905.1"/>
    </source>
</evidence>
<dbReference type="GO" id="GO:0004222">
    <property type="term" value="F:metalloendopeptidase activity"/>
    <property type="evidence" value="ECO:0007669"/>
    <property type="project" value="InterPro"/>
</dbReference>
<dbReference type="InterPro" id="IPR051156">
    <property type="entry name" value="Mito/Outer_Membr_Metalloprot"/>
</dbReference>
<dbReference type="EMBL" id="FWFO01000001">
    <property type="protein sequence ID" value="SLN28905.1"/>
    <property type="molecule type" value="Genomic_DNA"/>
</dbReference>
<evidence type="ECO:0000256" key="6">
    <source>
        <dbReference type="RuleBase" id="RU003983"/>
    </source>
</evidence>
<dbReference type="CDD" id="cd07324">
    <property type="entry name" value="M48C_Oma1-like"/>
    <property type="match status" value="1"/>
</dbReference>
<evidence type="ECO:0000313" key="9">
    <source>
        <dbReference type="Proteomes" id="UP000193077"/>
    </source>
</evidence>
<evidence type="ECO:0000256" key="4">
    <source>
        <dbReference type="ARBA" id="ARBA00022833"/>
    </source>
</evidence>
<gene>
    <name evidence="8" type="ORF">TRL7639_01145</name>
</gene>
<comment type="cofactor">
    <cofactor evidence="6">
        <name>Zn(2+)</name>
        <dbReference type="ChEBI" id="CHEBI:29105"/>
    </cofactor>
    <text evidence="6">Binds 1 zinc ion per subunit.</text>
</comment>
<dbReference type="AlphaFoldDB" id="A0A1Y5RZC0"/>
<keyword evidence="4 6" id="KW-0862">Zinc</keyword>
<evidence type="ECO:0000256" key="1">
    <source>
        <dbReference type="ARBA" id="ARBA00022670"/>
    </source>
</evidence>
<dbReference type="RefSeq" id="WP_085794790.1">
    <property type="nucleotide sequence ID" value="NZ_FWFO01000001.1"/>
</dbReference>
<dbReference type="GO" id="GO:0016020">
    <property type="term" value="C:membrane"/>
    <property type="evidence" value="ECO:0007669"/>
    <property type="project" value="TreeGrafter"/>
</dbReference>
<dbReference type="PROSITE" id="PS51257">
    <property type="entry name" value="PROKAR_LIPOPROTEIN"/>
    <property type="match status" value="1"/>
</dbReference>